<evidence type="ECO:0000256" key="1">
    <source>
        <dbReference type="SAM" id="MobiDB-lite"/>
    </source>
</evidence>
<feature type="non-terminal residue" evidence="3">
    <location>
        <position position="1"/>
    </location>
</feature>
<dbReference type="Proteomes" id="UP000582182">
    <property type="component" value="Unassembled WGS sequence"/>
</dbReference>
<comment type="caution">
    <text evidence="3">The sequence shown here is derived from an EMBL/GenBank/DDBJ whole genome shotgun (WGS) entry which is preliminary data.</text>
</comment>
<feature type="non-terminal residue" evidence="3">
    <location>
        <position position="70"/>
    </location>
</feature>
<dbReference type="InterPro" id="IPR007110">
    <property type="entry name" value="Ig-like_dom"/>
</dbReference>
<dbReference type="OrthoDB" id="9163832at2759"/>
<evidence type="ECO:0000259" key="2">
    <source>
        <dbReference type="PROSITE" id="PS50835"/>
    </source>
</evidence>
<dbReference type="InterPro" id="IPR036179">
    <property type="entry name" value="Ig-like_dom_sf"/>
</dbReference>
<protein>
    <submittedName>
        <fullName evidence="3">NGCA protein</fullName>
    </submittedName>
</protein>
<dbReference type="Gene3D" id="2.60.40.10">
    <property type="entry name" value="Immunoglobulins"/>
    <property type="match status" value="1"/>
</dbReference>
<organism evidence="3 4">
    <name type="scientific">Turnix velox</name>
    <name type="common">Little buttonquail</name>
    <dbReference type="NCBI Taxonomy" id="2529409"/>
    <lineage>
        <taxon>Eukaryota</taxon>
        <taxon>Metazoa</taxon>
        <taxon>Chordata</taxon>
        <taxon>Craniata</taxon>
        <taxon>Vertebrata</taxon>
        <taxon>Euteleostomi</taxon>
        <taxon>Archelosauria</taxon>
        <taxon>Archosauria</taxon>
        <taxon>Dinosauria</taxon>
        <taxon>Saurischia</taxon>
        <taxon>Theropoda</taxon>
        <taxon>Coelurosauria</taxon>
        <taxon>Aves</taxon>
        <taxon>Neognathae</taxon>
        <taxon>Neoaves</taxon>
        <taxon>Charadriiformes</taxon>
        <taxon>Turnicidae</taxon>
        <taxon>Turnix</taxon>
    </lineage>
</organism>
<proteinExistence type="predicted"/>
<name>A0A7L3LHC4_9CHAR</name>
<sequence>SSSSSSPSSSSFSARSQVWVSPSSSRAKKGERVSFRCLSTIDPSLSPPLGGGIRWFRHGKPLRDSPDSDK</sequence>
<feature type="region of interest" description="Disordered" evidence="1">
    <location>
        <begin position="1"/>
        <end position="70"/>
    </location>
</feature>
<gene>
    <name evidence="3" type="primary">Ngca</name>
    <name evidence="3" type="ORF">TURVEL_R13952</name>
</gene>
<feature type="compositionally biased region" description="Low complexity" evidence="1">
    <location>
        <begin position="1"/>
        <end position="16"/>
    </location>
</feature>
<feature type="compositionally biased region" description="Basic and acidic residues" evidence="1">
    <location>
        <begin position="61"/>
        <end position="70"/>
    </location>
</feature>
<feature type="domain" description="Ig-like" evidence="2">
    <location>
        <begin position="7"/>
        <end position="70"/>
    </location>
</feature>
<dbReference type="SUPFAM" id="SSF48726">
    <property type="entry name" value="Immunoglobulin"/>
    <property type="match status" value="1"/>
</dbReference>
<accession>A0A7L3LHC4</accession>
<dbReference type="EMBL" id="VZTY01016736">
    <property type="protein sequence ID" value="NXU53003.1"/>
    <property type="molecule type" value="Genomic_DNA"/>
</dbReference>
<keyword evidence="4" id="KW-1185">Reference proteome</keyword>
<reference evidence="3 4" key="1">
    <citation type="submission" date="2019-09" db="EMBL/GenBank/DDBJ databases">
        <title>Bird 10,000 Genomes (B10K) Project - Family phase.</title>
        <authorList>
            <person name="Zhang G."/>
        </authorList>
    </citation>
    <scope>NUCLEOTIDE SEQUENCE [LARGE SCALE GENOMIC DNA]</scope>
    <source>
        <strain evidence="3">B10K-DU-029-46</strain>
    </source>
</reference>
<dbReference type="InterPro" id="IPR013783">
    <property type="entry name" value="Ig-like_fold"/>
</dbReference>
<evidence type="ECO:0000313" key="3">
    <source>
        <dbReference type="EMBL" id="NXU53003.1"/>
    </source>
</evidence>
<evidence type="ECO:0000313" key="4">
    <source>
        <dbReference type="Proteomes" id="UP000582182"/>
    </source>
</evidence>
<dbReference type="PROSITE" id="PS50835">
    <property type="entry name" value="IG_LIKE"/>
    <property type="match status" value="1"/>
</dbReference>
<dbReference type="AlphaFoldDB" id="A0A7L3LHC4"/>